<dbReference type="GO" id="GO:0016192">
    <property type="term" value="P:vesicle-mediated transport"/>
    <property type="evidence" value="ECO:0007669"/>
    <property type="project" value="TreeGrafter"/>
</dbReference>
<dbReference type="Gene3D" id="3.20.20.190">
    <property type="entry name" value="Phosphatidylinositol (PI) phosphodiesterase"/>
    <property type="match status" value="1"/>
</dbReference>
<feature type="transmembrane region" description="Helical" evidence="9">
    <location>
        <begin position="68"/>
        <end position="96"/>
    </location>
</feature>
<dbReference type="GO" id="GO:0000139">
    <property type="term" value="C:Golgi membrane"/>
    <property type="evidence" value="ECO:0007669"/>
    <property type="project" value="TreeGrafter"/>
</dbReference>
<evidence type="ECO:0000256" key="2">
    <source>
        <dbReference type="ARBA" id="ARBA00004141"/>
    </source>
</evidence>
<feature type="transmembrane region" description="Helical" evidence="9">
    <location>
        <begin position="43"/>
        <end position="62"/>
    </location>
</feature>
<dbReference type="GO" id="GO:0006629">
    <property type="term" value="P:lipid metabolic process"/>
    <property type="evidence" value="ECO:0007669"/>
    <property type="project" value="InterPro"/>
</dbReference>
<evidence type="ECO:0000256" key="5">
    <source>
        <dbReference type="ARBA" id="ARBA00020687"/>
    </source>
</evidence>
<feature type="transmembrane region" description="Helical" evidence="9">
    <location>
        <begin position="168"/>
        <end position="186"/>
    </location>
</feature>
<keyword evidence="6 9" id="KW-0812">Transmembrane</keyword>
<dbReference type="AlphaFoldDB" id="A0A0C9MK23"/>
<comment type="subcellular location">
    <subcellularLocation>
        <location evidence="2">Membrane</location>
        <topology evidence="2">Multi-pass membrane protein</topology>
    </subcellularLocation>
</comment>
<evidence type="ECO:0000313" key="11">
    <source>
        <dbReference type="Proteomes" id="UP000053815"/>
    </source>
</evidence>
<dbReference type="SUPFAM" id="SSF51695">
    <property type="entry name" value="PLC-like phosphodiesterases"/>
    <property type="match status" value="1"/>
</dbReference>
<dbReference type="PANTHER" id="PTHR13019">
    <property type="entry name" value="GOLGI APPARATUS MEMBRANE PROTEIN TVP23"/>
    <property type="match status" value="1"/>
</dbReference>
<dbReference type="OrthoDB" id="7984201at2759"/>
<evidence type="ECO:0000256" key="4">
    <source>
        <dbReference type="ARBA" id="ARBA00013603"/>
    </source>
</evidence>
<keyword evidence="8 9" id="KW-0472">Membrane</keyword>
<dbReference type="Pfam" id="PF26146">
    <property type="entry name" value="PI-PLC_X"/>
    <property type="match status" value="1"/>
</dbReference>
<proteinExistence type="inferred from homology"/>
<evidence type="ECO:0000256" key="1">
    <source>
        <dbReference type="ARBA" id="ARBA00003246"/>
    </source>
</evidence>
<keyword evidence="11" id="KW-1185">Reference proteome</keyword>
<dbReference type="Proteomes" id="UP000053815">
    <property type="component" value="Unassembled WGS sequence"/>
</dbReference>
<evidence type="ECO:0000256" key="8">
    <source>
        <dbReference type="ARBA" id="ARBA00023136"/>
    </source>
</evidence>
<dbReference type="EMBL" id="DF836464">
    <property type="protein sequence ID" value="GAN07774.1"/>
    <property type="molecule type" value="Genomic_DNA"/>
</dbReference>
<name>A0A0C9MK23_9FUNG</name>
<dbReference type="Pfam" id="PF05832">
    <property type="entry name" value="DUF846"/>
    <property type="match status" value="1"/>
</dbReference>
<dbReference type="InterPro" id="IPR017946">
    <property type="entry name" value="PLC-like_Pdiesterase_TIM-brl"/>
</dbReference>
<sequence length="559" mass="62781">MTHPSGTPGVATGPENVLMVQDDLEAGRRNGAIHDYFKQSSRIYIPYLMLSHPIASFFFLVFRTGALLTYLLGSFFSNNFTLIFVLVILLLAFDFWTTKNVSGRLLVGLRWWNEIQPDGSNKWVFESANPDRKSNRADSQLFWLVLYGTPLIWGVFAFSCILTMKVSWLFIVAIAIIMNVANVYGFSQCDKDARRRWTTNLMAQSALGSLGSGATGFVVKAECNGGFDLCNRSYSDITYLITHDSYALTPNIAATQDYNIIDQLNDGVRGIKLSAVPSIGNPEVIHLCHTFCGVLDAGLVSDTLNNISQWLKGNPKEVVTIMWNNLYNFKATQLAAAYEASEIMPFVYLHNNTTWPTLQEMIDTDKRLVNFVDAEADVAQIPWLMDQFSHVFETPYDNLDVDSFNCNIDRIAKDVDPQNMMYVMNHFIYGVIEMGALKIEIPSKEKATLTNAKESISKHASNCASIFQKKPNFVEVDFYTIGDALSVVADLNGVPSTPLVRKQPHPLVDGNNSLAIRKSNLSPTEHILIDNVSSKAEKLVYPHHWCYLTLLFAMYLNRF</sequence>
<feature type="transmembrane region" description="Helical" evidence="9">
    <location>
        <begin position="141"/>
        <end position="162"/>
    </location>
</feature>
<dbReference type="GO" id="GO:0009306">
    <property type="term" value="P:protein secretion"/>
    <property type="evidence" value="ECO:0007669"/>
    <property type="project" value="TreeGrafter"/>
</dbReference>
<reference evidence="10" key="1">
    <citation type="submission" date="2014-09" db="EMBL/GenBank/DDBJ databases">
        <title>Draft genome sequence of an oleaginous Mucoromycotina fungus Mucor ambiguus NBRC6742.</title>
        <authorList>
            <person name="Takeda I."/>
            <person name="Yamane N."/>
            <person name="Morita T."/>
            <person name="Tamano K."/>
            <person name="Machida M."/>
            <person name="Baker S."/>
            <person name="Koike H."/>
        </authorList>
    </citation>
    <scope>NUCLEOTIDE SEQUENCE</scope>
    <source>
        <strain evidence="10">NBRC 6742</strain>
    </source>
</reference>
<gene>
    <name evidence="10" type="ORF">MAM1_0175c07278</name>
</gene>
<dbReference type="GO" id="GO:0008081">
    <property type="term" value="F:phosphoric diester hydrolase activity"/>
    <property type="evidence" value="ECO:0007669"/>
    <property type="project" value="InterPro"/>
</dbReference>
<comment type="similarity">
    <text evidence="3">Belongs to the TVP23 family.</text>
</comment>
<dbReference type="STRING" id="91626.A0A0C9MK23"/>
<dbReference type="PANTHER" id="PTHR13019:SF7">
    <property type="entry name" value="GOLGI APPARATUS MEMBRANE PROTEIN TVP23"/>
    <property type="match status" value="1"/>
</dbReference>
<evidence type="ECO:0000256" key="6">
    <source>
        <dbReference type="ARBA" id="ARBA00022692"/>
    </source>
</evidence>
<accession>A0A0C9MK23</accession>
<protein>
    <recommendedName>
        <fullName evidence="4">Golgi apparatus membrane protein TVP23</fullName>
    </recommendedName>
    <alternativeName>
        <fullName evidence="5">Golgi apparatus membrane protein tvp23</fullName>
    </alternativeName>
</protein>
<evidence type="ECO:0000313" key="10">
    <source>
        <dbReference type="EMBL" id="GAN07774.1"/>
    </source>
</evidence>
<evidence type="ECO:0000256" key="7">
    <source>
        <dbReference type="ARBA" id="ARBA00022989"/>
    </source>
</evidence>
<evidence type="ECO:0000256" key="3">
    <source>
        <dbReference type="ARBA" id="ARBA00005467"/>
    </source>
</evidence>
<keyword evidence="7 9" id="KW-1133">Transmembrane helix</keyword>
<dbReference type="InterPro" id="IPR008564">
    <property type="entry name" value="TVP23-like"/>
</dbReference>
<evidence type="ECO:0000256" key="9">
    <source>
        <dbReference type="SAM" id="Phobius"/>
    </source>
</evidence>
<organism evidence="10">
    <name type="scientific">Mucor ambiguus</name>
    <dbReference type="NCBI Taxonomy" id="91626"/>
    <lineage>
        <taxon>Eukaryota</taxon>
        <taxon>Fungi</taxon>
        <taxon>Fungi incertae sedis</taxon>
        <taxon>Mucoromycota</taxon>
        <taxon>Mucoromycotina</taxon>
        <taxon>Mucoromycetes</taxon>
        <taxon>Mucorales</taxon>
        <taxon>Mucorineae</taxon>
        <taxon>Mucoraceae</taxon>
        <taxon>Mucor</taxon>
    </lineage>
</organism>
<comment type="function">
    <text evidence="1">Golgi membrane protein involved in vesicular trafficking.</text>
</comment>